<dbReference type="Proteomes" id="UP001162060">
    <property type="component" value="Unassembled WGS sequence"/>
</dbReference>
<organism evidence="12 13">
    <name type="scientific">Peronospora matthiolae</name>
    <dbReference type="NCBI Taxonomy" id="2874970"/>
    <lineage>
        <taxon>Eukaryota</taxon>
        <taxon>Sar</taxon>
        <taxon>Stramenopiles</taxon>
        <taxon>Oomycota</taxon>
        <taxon>Peronosporomycetes</taxon>
        <taxon>Peronosporales</taxon>
        <taxon>Peronosporaceae</taxon>
        <taxon>Peronospora</taxon>
    </lineage>
</organism>
<feature type="domain" description="Peptidase S1" evidence="11">
    <location>
        <begin position="55"/>
        <end position="275"/>
    </location>
</feature>
<evidence type="ECO:0000259" key="11">
    <source>
        <dbReference type="PROSITE" id="PS50240"/>
    </source>
</evidence>
<dbReference type="PROSITE" id="PS50240">
    <property type="entry name" value="TRYPSIN_DOM"/>
    <property type="match status" value="1"/>
</dbReference>
<protein>
    <recommendedName>
        <fullName evidence="11">Peptidase S1 domain-containing protein</fullName>
    </recommendedName>
</protein>
<dbReference type="AlphaFoldDB" id="A0AAV1UQE8"/>
<dbReference type="PROSITE" id="PS00134">
    <property type="entry name" value="TRYPSIN_HIS"/>
    <property type="match status" value="1"/>
</dbReference>
<evidence type="ECO:0000256" key="10">
    <source>
        <dbReference type="SAM" id="SignalP"/>
    </source>
</evidence>
<feature type="chain" id="PRO_5043696190" description="Peptidase S1 domain-containing protein" evidence="10">
    <location>
        <begin position="22"/>
        <end position="434"/>
    </location>
</feature>
<gene>
    <name evidence="12" type="ORF">PM001_LOCUS21047</name>
</gene>
<comment type="caution">
    <text evidence="12">The sequence shown here is derived from an EMBL/GenBank/DDBJ whole genome shotgun (WGS) entry which is preliminary data.</text>
</comment>
<dbReference type="InterPro" id="IPR009003">
    <property type="entry name" value="Peptidase_S1_PA"/>
</dbReference>
<dbReference type="InterPro" id="IPR033116">
    <property type="entry name" value="TRYPSIN_SER"/>
</dbReference>
<dbReference type="InterPro" id="IPR001314">
    <property type="entry name" value="Peptidase_S1A"/>
</dbReference>
<dbReference type="SMART" id="SM00020">
    <property type="entry name" value="Tryp_SPc"/>
    <property type="match status" value="1"/>
</dbReference>
<comment type="subcellular location">
    <subcellularLocation>
        <location evidence="1">Secreted</location>
    </subcellularLocation>
</comment>
<feature type="compositionally biased region" description="Polar residues" evidence="9">
    <location>
        <begin position="281"/>
        <end position="293"/>
    </location>
</feature>
<evidence type="ECO:0000313" key="12">
    <source>
        <dbReference type="EMBL" id="CAK7935897.1"/>
    </source>
</evidence>
<name>A0AAV1UQE8_9STRA</name>
<proteinExistence type="inferred from homology"/>
<keyword evidence="8" id="KW-0720">Serine protease</keyword>
<dbReference type="SUPFAM" id="SSF50494">
    <property type="entry name" value="Trypsin-like serine proteases"/>
    <property type="match status" value="1"/>
</dbReference>
<dbReference type="FunFam" id="2.40.10.10:FF:000156">
    <property type="entry name" value="MIP06385p"/>
    <property type="match status" value="1"/>
</dbReference>
<evidence type="ECO:0000256" key="2">
    <source>
        <dbReference type="ARBA" id="ARBA00007664"/>
    </source>
</evidence>
<accession>A0AAV1UQE8</accession>
<evidence type="ECO:0000256" key="5">
    <source>
        <dbReference type="ARBA" id="ARBA00023026"/>
    </source>
</evidence>
<evidence type="ECO:0000256" key="3">
    <source>
        <dbReference type="ARBA" id="ARBA00022525"/>
    </source>
</evidence>
<feature type="compositionally biased region" description="Low complexity" evidence="9">
    <location>
        <begin position="353"/>
        <end position="406"/>
    </location>
</feature>
<evidence type="ECO:0000256" key="6">
    <source>
        <dbReference type="ARBA" id="ARBA00023157"/>
    </source>
</evidence>
<feature type="region of interest" description="Disordered" evidence="9">
    <location>
        <begin position="281"/>
        <end position="329"/>
    </location>
</feature>
<dbReference type="PANTHER" id="PTHR24276:SF98">
    <property type="entry name" value="FI18310P1-RELATED"/>
    <property type="match status" value="1"/>
</dbReference>
<dbReference type="InterPro" id="IPR050430">
    <property type="entry name" value="Peptidase_S1"/>
</dbReference>
<comment type="similarity">
    <text evidence="2">Belongs to the peptidase S1 family.</text>
</comment>
<dbReference type="InterPro" id="IPR018114">
    <property type="entry name" value="TRYPSIN_HIS"/>
</dbReference>
<evidence type="ECO:0000256" key="1">
    <source>
        <dbReference type="ARBA" id="ARBA00004613"/>
    </source>
</evidence>
<dbReference type="Gene3D" id="2.40.10.10">
    <property type="entry name" value="Trypsin-like serine proteases"/>
    <property type="match status" value="1"/>
</dbReference>
<feature type="region of interest" description="Disordered" evidence="9">
    <location>
        <begin position="353"/>
        <end position="434"/>
    </location>
</feature>
<evidence type="ECO:0000256" key="7">
    <source>
        <dbReference type="ARBA" id="ARBA00023180"/>
    </source>
</evidence>
<dbReference type="GO" id="GO:0004252">
    <property type="term" value="F:serine-type endopeptidase activity"/>
    <property type="evidence" value="ECO:0007669"/>
    <property type="project" value="InterPro"/>
</dbReference>
<feature type="compositionally biased region" description="Basic and acidic residues" evidence="9">
    <location>
        <begin position="418"/>
        <end position="427"/>
    </location>
</feature>
<keyword evidence="8" id="KW-0645">Protease</keyword>
<dbReference type="GO" id="GO:0005576">
    <property type="term" value="C:extracellular region"/>
    <property type="evidence" value="ECO:0007669"/>
    <property type="project" value="UniProtKB-SubCell"/>
</dbReference>
<dbReference type="PANTHER" id="PTHR24276">
    <property type="entry name" value="POLYSERASE-RELATED"/>
    <property type="match status" value="1"/>
</dbReference>
<keyword evidence="4 10" id="KW-0732">Signal</keyword>
<keyword evidence="7" id="KW-0325">Glycoprotein</keyword>
<keyword evidence="5" id="KW-0843">Virulence</keyword>
<keyword evidence="8" id="KW-0378">Hydrolase</keyword>
<reference evidence="12" key="1">
    <citation type="submission" date="2024-01" db="EMBL/GenBank/DDBJ databases">
        <authorList>
            <person name="Webb A."/>
        </authorList>
    </citation>
    <scope>NUCLEOTIDE SEQUENCE</scope>
    <source>
        <strain evidence="12">Pm1</strain>
    </source>
</reference>
<evidence type="ECO:0000256" key="9">
    <source>
        <dbReference type="SAM" id="MobiDB-lite"/>
    </source>
</evidence>
<dbReference type="InterPro" id="IPR043504">
    <property type="entry name" value="Peptidase_S1_PA_chymotrypsin"/>
</dbReference>
<sequence>MKFIVAIRVSVLASMLVSTYARRTALDKTGALLLDDSADDEEESTGLTVSEETRIFGGSEADATQFPFIVSLRKSKADASTYCGGTLVASQYVLTAGHCVKTDETTIYASIGSAFAKGAEEGQQIKVIEGYRHPLYNKSGHLYDVGVLKLEKKVSTATIGLGAADGSDNKVGTAATVRGWGITENGSQSSKLEEVDVRIISNDECSKQYKDRITETMLCAGNGKGKDSCNGDSGGPLIANGVLVGVVSWGGKCGANSGVYTRVSYVRDFISDIVHGGNGARFSSASTGQNLKASTDPKRSPAAVSPTVRTPSQLPTRVASPPVTKAPSPVPIKAAAAPVAKAPSPVPIKAAAAPAAKAPSPVPIKAAAAPAAKAPSPVPIKAAAAPVAKAPSPVPIKAAAAPAAKAPSPPSAGASAREASRNGDTRRSSTRTFS</sequence>
<dbReference type="PRINTS" id="PR00722">
    <property type="entry name" value="CHYMOTRYPSIN"/>
</dbReference>
<keyword evidence="6" id="KW-1015">Disulfide bond</keyword>
<dbReference type="PROSITE" id="PS00135">
    <property type="entry name" value="TRYPSIN_SER"/>
    <property type="match status" value="1"/>
</dbReference>
<dbReference type="GO" id="GO:0006508">
    <property type="term" value="P:proteolysis"/>
    <property type="evidence" value="ECO:0007669"/>
    <property type="project" value="UniProtKB-KW"/>
</dbReference>
<evidence type="ECO:0000256" key="4">
    <source>
        <dbReference type="ARBA" id="ARBA00022729"/>
    </source>
</evidence>
<evidence type="ECO:0000256" key="8">
    <source>
        <dbReference type="RuleBase" id="RU363034"/>
    </source>
</evidence>
<dbReference type="Pfam" id="PF00089">
    <property type="entry name" value="Trypsin"/>
    <property type="match status" value="1"/>
</dbReference>
<keyword evidence="3" id="KW-0964">Secreted</keyword>
<evidence type="ECO:0000313" key="13">
    <source>
        <dbReference type="Proteomes" id="UP001162060"/>
    </source>
</evidence>
<dbReference type="EMBL" id="CAKLBY020000223">
    <property type="protein sequence ID" value="CAK7935897.1"/>
    <property type="molecule type" value="Genomic_DNA"/>
</dbReference>
<dbReference type="InterPro" id="IPR001254">
    <property type="entry name" value="Trypsin_dom"/>
</dbReference>
<feature type="signal peptide" evidence="10">
    <location>
        <begin position="1"/>
        <end position="21"/>
    </location>
</feature>
<dbReference type="CDD" id="cd00190">
    <property type="entry name" value="Tryp_SPc"/>
    <property type="match status" value="1"/>
</dbReference>